<evidence type="ECO:0008006" key="4">
    <source>
        <dbReference type="Google" id="ProtNLM"/>
    </source>
</evidence>
<dbReference type="Proteomes" id="UP001501772">
    <property type="component" value="Unassembled WGS sequence"/>
</dbReference>
<reference evidence="3" key="1">
    <citation type="journal article" date="2019" name="Int. J. Syst. Evol. Microbiol.">
        <title>The Global Catalogue of Microorganisms (GCM) 10K type strain sequencing project: providing services to taxonomists for standard genome sequencing and annotation.</title>
        <authorList>
            <consortium name="The Broad Institute Genomics Platform"/>
            <consortium name="The Broad Institute Genome Sequencing Center for Infectious Disease"/>
            <person name="Wu L."/>
            <person name="Ma J."/>
        </authorList>
    </citation>
    <scope>NUCLEOTIDE SEQUENCE [LARGE SCALE GENOMIC DNA]</scope>
    <source>
        <strain evidence="3">JCM 17626</strain>
    </source>
</reference>
<dbReference type="EMBL" id="BAABBY010000004">
    <property type="protein sequence ID" value="GAA4202873.1"/>
    <property type="molecule type" value="Genomic_DNA"/>
</dbReference>
<name>A0ABP8BBG3_9SPHI</name>
<evidence type="ECO:0000313" key="3">
    <source>
        <dbReference type="Proteomes" id="UP001501772"/>
    </source>
</evidence>
<sequence>MPAKPFIPVDDNPDDPAEGNTSYQLTAEDVEIINTVRTENAEADAFINNPTDCYGTNRMGNVKFRGTIEHWMIQYEYLVEHPFDGKREYSIPGSGPTGGRGFADIVNTGSSEMFEIKPNSISTTVAQTEVDNYIDHAERSCPPLTGKWQRGYNYPTKVWPHPTQIGKFLKVELAAEGVIKYEPIEAYESPYTLPVFMPETYAKKLMNFVQSLAQNTANLEAKIVMYLRQHPEMVTYIKAAAIGVVIATIVEDIATLGAGIADDWASFIIARTMWRLAAAI</sequence>
<feature type="region of interest" description="Disordered" evidence="1">
    <location>
        <begin position="1"/>
        <end position="21"/>
    </location>
</feature>
<keyword evidence="3" id="KW-1185">Reference proteome</keyword>
<accession>A0ABP8BBG3</accession>
<gene>
    <name evidence="2" type="ORF">GCM10022289_18310</name>
</gene>
<evidence type="ECO:0000256" key="1">
    <source>
        <dbReference type="SAM" id="MobiDB-lite"/>
    </source>
</evidence>
<comment type="caution">
    <text evidence="2">The sequence shown here is derived from an EMBL/GenBank/DDBJ whole genome shotgun (WGS) entry which is preliminary data.</text>
</comment>
<organism evidence="2 3">
    <name type="scientific">Pedobacter jeongneungensis</name>
    <dbReference type="NCBI Taxonomy" id="947309"/>
    <lineage>
        <taxon>Bacteria</taxon>
        <taxon>Pseudomonadati</taxon>
        <taxon>Bacteroidota</taxon>
        <taxon>Sphingobacteriia</taxon>
        <taxon>Sphingobacteriales</taxon>
        <taxon>Sphingobacteriaceae</taxon>
        <taxon>Pedobacter</taxon>
    </lineage>
</organism>
<evidence type="ECO:0000313" key="2">
    <source>
        <dbReference type="EMBL" id="GAA4202873.1"/>
    </source>
</evidence>
<protein>
    <recommendedName>
        <fullName evidence="4">YqaJ-like recombinase protein</fullName>
    </recommendedName>
</protein>
<proteinExistence type="predicted"/>